<gene>
    <name evidence="1" type="ORF">LIPSTDRAFT_106556</name>
</gene>
<dbReference type="OrthoDB" id="10254221at2759"/>
<protein>
    <submittedName>
        <fullName evidence="1">Uncharacterized protein</fullName>
    </submittedName>
</protein>
<dbReference type="Gene3D" id="3.40.50.720">
    <property type="entry name" value="NAD(P)-binding Rossmann-like Domain"/>
    <property type="match status" value="1"/>
</dbReference>
<accession>A0A1E3PZ13</accession>
<keyword evidence="2" id="KW-1185">Reference proteome</keyword>
<sequence>MANYAVFDATGNCGSSLIDVLLKSPNKKIHAYCRNKEKLIRMIPVAAENKGLQVFEGQIDNVDVFACCIRRCKAAFLTVSMNDNVPDFRQLKAEEHSNAKMPKVAVLSSCSLEDKLCRNLPRWFHWAVLQETFVSYLDLSAAMVEAADDPDNRYDMKDVTVHNTAGSAKFPVWLPPLAFCGIRRHFFPWLHPYLPLLG</sequence>
<name>A0A1E3PZ13_LIPST</name>
<proteinExistence type="predicted"/>
<organism evidence="1 2">
    <name type="scientific">Lipomyces starkeyi NRRL Y-11557</name>
    <dbReference type="NCBI Taxonomy" id="675824"/>
    <lineage>
        <taxon>Eukaryota</taxon>
        <taxon>Fungi</taxon>
        <taxon>Dikarya</taxon>
        <taxon>Ascomycota</taxon>
        <taxon>Saccharomycotina</taxon>
        <taxon>Lipomycetes</taxon>
        <taxon>Lipomycetales</taxon>
        <taxon>Lipomycetaceae</taxon>
        <taxon>Lipomyces</taxon>
    </lineage>
</organism>
<reference evidence="1 2" key="1">
    <citation type="journal article" date="2016" name="Proc. Natl. Acad. Sci. U.S.A.">
        <title>Comparative genomics of biotechnologically important yeasts.</title>
        <authorList>
            <person name="Riley R."/>
            <person name="Haridas S."/>
            <person name="Wolfe K.H."/>
            <person name="Lopes M.R."/>
            <person name="Hittinger C.T."/>
            <person name="Goeker M."/>
            <person name="Salamov A.A."/>
            <person name="Wisecaver J.H."/>
            <person name="Long T.M."/>
            <person name="Calvey C.H."/>
            <person name="Aerts A.L."/>
            <person name="Barry K.W."/>
            <person name="Choi C."/>
            <person name="Clum A."/>
            <person name="Coughlan A.Y."/>
            <person name="Deshpande S."/>
            <person name="Douglass A.P."/>
            <person name="Hanson S.J."/>
            <person name="Klenk H.-P."/>
            <person name="LaButti K.M."/>
            <person name="Lapidus A."/>
            <person name="Lindquist E.A."/>
            <person name="Lipzen A.M."/>
            <person name="Meier-Kolthoff J.P."/>
            <person name="Ohm R.A."/>
            <person name="Otillar R.P."/>
            <person name="Pangilinan J.L."/>
            <person name="Peng Y."/>
            <person name="Rokas A."/>
            <person name="Rosa C.A."/>
            <person name="Scheuner C."/>
            <person name="Sibirny A.A."/>
            <person name="Slot J.C."/>
            <person name="Stielow J.B."/>
            <person name="Sun H."/>
            <person name="Kurtzman C.P."/>
            <person name="Blackwell M."/>
            <person name="Grigoriev I.V."/>
            <person name="Jeffries T.W."/>
        </authorList>
    </citation>
    <scope>NUCLEOTIDE SEQUENCE [LARGE SCALE GENOMIC DNA]</scope>
    <source>
        <strain evidence="1 2">NRRL Y-11557</strain>
    </source>
</reference>
<dbReference type="InterPro" id="IPR036291">
    <property type="entry name" value="NAD(P)-bd_dom_sf"/>
</dbReference>
<dbReference type="STRING" id="675824.A0A1E3PZ13"/>
<evidence type="ECO:0000313" key="1">
    <source>
        <dbReference type="EMBL" id="ODQ70651.1"/>
    </source>
</evidence>
<dbReference type="AlphaFoldDB" id="A0A1E3PZ13"/>
<dbReference type="SUPFAM" id="SSF51735">
    <property type="entry name" value="NAD(P)-binding Rossmann-fold domains"/>
    <property type="match status" value="1"/>
</dbReference>
<dbReference type="Proteomes" id="UP000094385">
    <property type="component" value="Unassembled WGS sequence"/>
</dbReference>
<dbReference type="EMBL" id="KV454299">
    <property type="protein sequence ID" value="ODQ70651.1"/>
    <property type="molecule type" value="Genomic_DNA"/>
</dbReference>
<evidence type="ECO:0000313" key="2">
    <source>
        <dbReference type="Proteomes" id="UP000094385"/>
    </source>
</evidence>